<dbReference type="SUPFAM" id="SSF46894">
    <property type="entry name" value="C-terminal effector domain of the bipartite response regulators"/>
    <property type="match status" value="1"/>
</dbReference>
<feature type="coiled-coil region" evidence="4">
    <location>
        <begin position="159"/>
        <end position="216"/>
    </location>
</feature>
<dbReference type="Proteomes" id="UP000185207">
    <property type="component" value="Unassembled WGS sequence"/>
</dbReference>
<name>A0A1N6IDI3_9FLAO</name>
<dbReference type="PANTHER" id="PTHR45641:SF19">
    <property type="entry name" value="NEPHROCYSTIN-3"/>
    <property type="match status" value="1"/>
</dbReference>
<accession>A0A1N6IDI3</accession>
<keyword evidence="5" id="KW-0472">Membrane</keyword>
<evidence type="ECO:0000256" key="4">
    <source>
        <dbReference type="SAM" id="Coils"/>
    </source>
</evidence>
<dbReference type="AlphaFoldDB" id="A0A1N6IDI3"/>
<feature type="transmembrane region" description="Helical" evidence="5">
    <location>
        <begin position="339"/>
        <end position="358"/>
    </location>
</feature>
<protein>
    <submittedName>
        <fullName evidence="6">Tetratricopeptide repeat-containing protein</fullName>
    </submittedName>
</protein>
<feature type="coiled-coil region" evidence="4">
    <location>
        <begin position="362"/>
        <end position="396"/>
    </location>
</feature>
<dbReference type="PROSITE" id="PS50005">
    <property type="entry name" value="TPR"/>
    <property type="match status" value="1"/>
</dbReference>
<dbReference type="InterPro" id="IPR019734">
    <property type="entry name" value="TPR_rpt"/>
</dbReference>
<evidence type="ECO:0000313" key="7">
    <source>
        <dbReference type="Proteomes" id="UP000185207"/>
    </source>
</evidence>
<dbReference type="STRING" id="1416779.SAMN05444409_2560"/>
<reference evidence="7" key="1">
    <citation type="submission" date="2016-11" db="EMBL/GenBank/DDBJ databases">
        <authorList>
            <person name="Varghese N."/>
            <person name="Submissions S."/>
        </authorList>
    </citation>
    <scope>NUCLEOTIDE SEQUENCE [LARGE SCALE GENOMIC DNA]</scope>
    <source>
        <strain evidence="7">DSM 27623</strain>
    </source>
</reference>
<evidence type="ECO:0000313" key="6">
    <source>
        <dbReference type="EMBL" id="SIO30094.1"/>
    </source>
</evidence>
<dbReference type="SMART" id="SM00028">
    <property type="entry name" value="TPR"/>
    <property type="match status" value="5"/>
</dbReference>
<dbReference type="Pfam" id="PF13181">
    <property type="entry name" value="TPR_8"/>
    <property type="match status" value="1"/>
</dbReference>
<dbReference type="GO" id="GO:0006355">
    <property type="term" value="P:regulation of DNA-templated transcription"/>
    <property type="evidence" value="ECO:0007669"/>
    <property type="project" value="InterPro"/>
</dbReference>
<dbReference type="Gene3D" id="1.25.40.10">
    <property type="entry name" value="Tetratricopeptide repeat domain"/>
    <property type="match status" value="2"/>
</dbReference>
<evidence type="ECO:0000256" key="2">
    <source>
        <dbReference type="ARBA" id="ARBA00022803"/>
    </source>
</evidence>
<keyword evidence="1" id="KW-0677">Repeat</keyword>
<sequence>MRWAFCVFLTFNLIFVSGQTSLSKDPDNYATTLLKQTVDYMQTNRTKAMSYLQEALKLENKLADSTKISLYVTAGNTYKDQESYYQALNYYYKGLEINNKTNSRDSYSILNNIGGCYYLMGNFKKARQFWEQSLKKFESSKPDEKSVEGSIIYNNLAVLEKEQGNYARALEMLKEFKTRNTVAKDTLNIIMAYENIANVNLKLKETETAVDNLRQGITLAKKIKSPYDIASLYNILGNIYLNNIINRDSALYYLKNSYDISEKSSFSDLKLFSSENLVKLFEKEKDYKNALQYLHTAKSLSEASINQENNKKVNRLEIEFNEKMTQNELLASQTKRERFFIFGIVLLLSFSVIIFLLFQLQKNKTAKRVAENELLAKKLEEKNKELTNSAIQMLQTSEIIQSTQKELSELNSGTEMSDNKIFHIISELKKSSKGFGKDEFYKIFMETEDQFYKKLLNEFPDLTKNELRLCAFLKLNLSSKEISDITHQSPHSIVVARSRLRKKLRLSNSESLNNFLIKY</sequence>
<evidence type="ECO:0000256" key="5">
    <source>
        <dbReference type="SAM" id="Phobius"/>
    </source>
</evidence>
<dbReference type="Gene3D" id="1.10.10.10">
    <property type="entry name" value="Winged helix-like DNA-binding domain superfamily/Winged helix DNA-binding domain"/>
    <property type="match status" value="1"/>
</dbReference>
<evidence type="ECO:0000256" key="3">
    <source>
        <dbReference type="PROSITE-ProRule" id="PRU00339"/>
    </source>
</evidence>
<dbReference type="InterPro" id="IPR011990">
    <property type="entry name" value="TPR-like_helical_dom_sf"/>
</dbReference>
<dbReference type="EMBL" id="FSRK01000002">
    <property type="protein sequence ID" value="SIO30094.1"/>
    <property type="molecule type" value="Genomic_DNA"/>
</dbReference>
<keyword evidence="5" id="KW-1133">Transmembrane helix</keyword>
<dbReference type="GO" id="GO:0003677">
    <property type="term" value="F:DNA binding"/>
    <property type="evidence" value="ECO:0007669"/>
    <property type="project" value="InterPro"/>
</dbReference>
<dbReference type="Pfam" id="PF13424">
    <property type="entry name" value="TPR_12"/>
    <property type="match status" value="1"/>
</dbReference>
<evidence type="ECO:0000256" key="1">
    <source>
        <dbReference type="ARBA" id="ARBA00022737"/>
    </source>
</evidence>
<proteinExistence type="predicted"/>
<dbReference type="SUPFAM" id="SSF48452">
    <property type="entry name" value="TPR-like"/>
    <property type="match status" value="2"/>
</dbReference>
<dbReference type="InterPro" id="IPR036388">
    <property type="entry name" value="WH-like_DNA-bd_sf"/>
</dbReference>
<organism evidence="6 7">
    <name type="scientific">Epilithonimonas zeae</name>
    <dbReference type="NCBI Taxonomy" id="1416779"/>
    <lineage>
        <taxon>Bacteria</taxon>
        <taxon>Pseudomonadati</taxon>
        <taxon>Bacteroidota</taxon>
        <taxon>Flavobacteriia</taxon>
        <taxon>Flavobacteriales</taxon>
        <taxon>Weeksellaceae</taxon>
        <taxon>Chryseobacterium group</taxon>
        <taxon>Epilithonimonas</taxon>
    </lineage>
</organism>
<keyword evidence="2 3" id="KW-0802">TPR repeat</keyword>
<dbReference type="InterPro" id="IPR016032">
    <property type="entry name" value="Sig_transdc_resp-reg_C-effctor"/>
</dbReference>
<keyword evidence="4" id="KW-0175">Coiled coil</keyword>
<dbReference type="OrthoDB" id="1017207at2"/>
<feature type="repeat" description="TPR" evidence="3">
    <location>
        <begin position="68"/>
        <end position="101"/>
    </location>
</feature>
<keyword evidence="5" id="KW-0812">Transmembrane</keyword>
<dbReference type="RefSeq" id="WP_074235754.1">
    <property type="nucleotide sequence ID" value="NZ_FSRK01000002.1"/>
</dbReference>
<keyword evidence="7" id="KW-1185">Reference proteome</keyword>
<dbReference type="PANTHER" id="PTHR45641">
    <property type="entry name" value="TETRATRICOPEPTIDE REPEAT PROTEIN (AFU_ORTHOLOGUE AFUA_6G03870)"/>
    <property type="match status" value="1"/>
</dbReference>
<gene>
    <name evidence="6" type="ORF">SAMN05444409_2560</name>
</gene>